<organism evidence="2 3">
    <name type="scientific">Mycobacterium kiyosense</name>
    <dbReference type="NCBI Taxonomy" id="2871094"/>
    <lineage>
        <taxon>Bacteria</taxon>
        <taxon>Bacillati</taxon>
        <taxon>Actinomycetota</taxon>
        <taxon>Actinomycetes</taxon>
        <taxon>Mycobacteriales</taxon>
        <taxon>Mycobacteriaceae</taxon>
        <taxon>Mycobacterium</taxon>
    </lineage>
</organism>
<comment type="caution">
    <text evidence="2">The sequence shown here is derived from an EMBL/GenBank/DDBJ whole genome shotgun (WGS) entry which is preliminary data.</text>
</comment>
<dbReference type="EMBL" id="BRXE01000008">
    <property type="protein sequence ID" value="GLB82076.1"/>
    <property type="molecule type" value="Genomic_DNA"/>
</dbReference>
<dbReference type="AlphaFoldDB" id="A0A9P3Q613"/>
<dbReference type="Proteomes" id="UP001064782">
    <property type="component" value="Unassembled WGS sequence"/>
</dbReference>
<proteinExistence type="predicted"/>
<evidence type="ECO:0000313" key="1">
    <source>
        <dbReference type="EMBL" id="GLB82076.1"/>
    </source>
</evidence>
<accession>A0A9P3Q613</accession>
<evidence type="ECO:0000313" key="3">
    <source>
        <dbReference type="Proteomes" id="UP001064782"/>
    </source>
</evidence>
<sequence length="69" mass="7434">MIAVPRGSCRLRKLFPLPAFSKPGQTTKVRSRASVHVAALHSWELGVTDISVTANARFAGNDSGELGWL</sequence>
<dbReference type="Proteomes" id="UP001165663">
    <property type="component" value="Unassembled WGS sequence"/>
</dbReference>
<evidence type="ECO:0000313" key="2">
    <source>
        <dbReference type="EMBL" id="GLD30327.1"/>
    </source>
</evidence>
<protein>
    <submittedName>
        <fullName evidence="2">Uncharacterized protein</fullName>
    </submittedName>
</protein>
<gene>
    <name evidence="2" type="ORF">Mkiyose1413_22100</name>
    <name evidence="1" type="ORF">SRL2020028_13320</name>
</gene>
<reference evidence="2" key="1">
    <citation type="submission" date="2022-08" db="EMBL/GenBank/DDBJ databases">
        <title>Mycobacterium kiyosense sp. nov., scotochromogenic slow-glowing species isolated from respiratory specimens.</title>
        <authorList>
            <person name="Fukano H."/>
            <person name="Kazumi Y."/>
            <person name="Sakagami N."/>
            <person name="Ato M."/>
            <person name="Mitarai S."/>
            <person name="Hoshino Y."/>
        </authorList>
    </citation>
    <scope>NUCLEOTIDE SEQUENCE</scope>
    <source>
        <strain evidence="2">1413</strain>
        <strain evidence="1">SRL2020-028</strain>
    </source>
</reference>
<keyword evidence="3" id="KW-1185">Reference proteome</keyword>
<name>A0A9P3Q613_9MYCO</name>
<dbReference type="EMBL" id="BRZI01000012">
    <property type="protein sequence ID" value="GLD30327.1"/>
    <property type="molecule type" value="Genomic_DNA"/>
</dbReference>